<sequence>MTLMTSTMSEQVPATLIMLGVFSSIGCIGNTIVIVIYSTKKDRLTSTVFILALAMVDSFACICLIPLTMYIESVEWRIESEFLCKFYYVINNSFIPFSSLLISCIAFDRYFAICHPFSQIITVSRAKHIIVAMLFLALLLGGVSSLTIVLQRDSSLNSTEPEYECTETRMLNNTTKAQLIIFYIVQGSQFSSFVLCILSVVILYILIFRSVLIMRKKRKHLIGNKLRKMPIILERASSNNGSTKEIDGNLLNEQCSLKLNPTITAGDLENGTEEIALKNEKNRVSEIWKNRLNSAGKSPLPSPQPSLPSIVLVNNSLPTNNKVNKLKWPSLKKIKIDQNQNRRISNRGFKGNGVLQNMKTAGMLFVVAIVYIIALIPALLMAANLIHIYLPVFYMYYVNNAINPIIYCFVNPAFREDVQNFFISRFRNLRKVH</sequence>
<dbReference type="PROSITE" id="PS00237">
    <property type="entry name" value="G_PROTEIN_RECEP_F1_1"/>
    <property type="match status" value="1"/>
</dbReference>
<dbReference type="GO" id="GO:0004930">
    <property type="term" value="F:G protein-coupled receptor activity"/>
    <property type="evidence" value="ECO:0007669"/>
    <property type="project" value="UniProtKB-KW"/>
</dbReference>
<evidence type="ECO:0000313" key="11">
    <source>
        <dbReference type="EMBL" id="VUZ57112.1"/>
    </source>
</evidence>
<keyword evidence="2 8" id="KW-0812">Transmembrane</keyword>
<evidence type="ECO:0000256" key="3">
    <source>
        <dbReference type="ARBA" id="ARBA00022989"/>
    </source>
</evidence>
<comment type="subcellular location">
    <subcellularLocation>
        <location evidence="1">Membrane</location>
        <topology evidence="1">Multi-pass membrane protein</topology>
    </subcellularLocation>
</comment>
<feature type="transmembrane region" description="Helical" evidence="9">
    <location>
        <begin position="364"/>
        <end position="390"/>
    </location>
</feature>
<dbReference type="PROSITE" id="PS50262">
    <property type="entry name" value="G_PROTEIN_RECEP_F1_2"/>
    <property type="match status" value="1"/>
</dbReference>
<evidence type="ECO:0000256" key="8">
    <source>
        <dbReference type="RuleBase" id="RU000688"/>
    </source>
</evidence>
<evidence type="ECO:0000256" key="4">
    <source>
        <dbReference type="ARBA" id="ARBA00023040"/>
    </source>
</evidence>
<dbReference type="GO" id="GO:0005886">
    <property type="term" value="C:plasma membrane"/>
    <property type="evidence" value="ECO:0007669"/>
    <property type="project" value="TreeGrafter"/>
</dbReference>
<evidence type="ECO:0000259" key="10">
    <source>
        <dbReference type="PROSITE" id="PS50262"/>
    </source>
</evidence>
<feature type="domain" description="G-protein coupled receptors family 1 profile" evidence="10">
    <location>
        <begin position="29"/>
        <end position="407"/>
    </location>
</feature>
<evidence type="ECO:0000256" key="2">
    <source>
        <dbReference type="ARBA" id="ARBA00022692"/>
    </source>
</evidence>
<name>A0A564ZCN7_HYMDI</name>
<feature type="transmembrane region" description="Helical" evidence="9">
    <location>
        <begin position="180"/>
        <end position="208"/>
    </location>
</feature>
<feature type="transmembrane region" description="Helical" evidence="9">
    <location>
        <begin position="128"/>
        <end position="150"/>
    </location>
</feature>
<keyword evidence="5 9" id="KW-0472">Membrane</keyword>
<dbReference type="PRINTS" id="PR00237">
    <property type="entry name" value="GPCRRHODOPSN"/>
</dbReference>
<reference evidence="11 12" key="1">
    <citation type="submission" date="2019-07" db="EMBL/GenBank/DDBJ databases">
        <authorList>
            <person name="Jastrzebski P J."/>
            <person name="Paukszto L."/>
            <person name="Jastrzebski P J."/>
        </authorList>
    </citation>
    <scope>NUCLEOTIDE SEQUENCE [LARGE SCALE GENOMIC DNA]</scope>
    <source>
        <strain evidence="11 12">WMS-il1</strain>
    </source>
</reference>
<dbReference type="PANTHER" id="PTHR24243">
    <property type="entry name" value="G-PROTEIN COUPLED RECEPTOR"/>
    <property type="match status" value="1"/>
</dbReference>
<dbReference type="Proteomes" id="UP000321570">
    <property type="component" value="Unassembled WGS sequence"/>
</dbReference>
<gene>
    <name evidence="11" type="ORF">WMSIL1_LOCUS14587</name>
</gene>
<protein>
    <recommendedName>
        <fullName evidence="10">G-protein coupled receptors family 1 profile domain-containing protein</fullName>
    </recommendedName>
</protein>
<dbReference type="CDD" id="cd00637">
    <property type="entry name" value="7tm_classA_rhodopsin-like"/>
    <property type="match status" value="1"/>
</dbReference>
<organism evidence="11 12">
    <name type="scientific">Hymenolepis diminuta</name>
    <name type="common">Rat tapeworm</name>
    <dbReference type="NCBI Taxonomy" id="6216"/>
    <lineage>
        <taxon>Eukaryota</taxon>
        <taxon>Metazoa</taxon>
        <taxon>Spiralia</taxon>
        <taxon>Lophotrochozoa</taxon>
        <taxon>Platyhelminthes</taxon>
        <taxon>Cestoda</taxon>
        <taxon>Eucestoda</taxon>
        <taxon>Cyclophyllidea</taxon>
        <taxon>Hymenolepididae</taxon>
        <taxon>Hymenolepis</taxon>
    </lineage>
</organism>
<evidence type="ECO:0000256" key="6">
    <source>
        <dbReference type="ARBA" id="ARBA00023170"/>
    </source>
</evidence>
<dbReference type="InterPro" id="IPR000276">
    <property type="entry name" value="GPCR_Rhodpsn"/>
</dbReference>
<keyword evidence="3 9" id="KW-1133">Transmembrane helix</keyword>
<dbReference type="SUPFAM" id="SSF81321">
    <property type="entry name" value="Family A G protein-coupled receptor-like"/>
    <property type="match status" value="1"/>
</dbReference>
<keyword evidence="6 8" id="KW-0675">Receptor</keyword>
<comment type="similarity">
    <text evidence="8">Belongs to the G-protein coupled receptor 1 family.</text>
</comment>
<evidence type="ECO:0000256" key="7">
    <source>
        <dbReference type="ARBA" id="ARBA00023224"/>
    </source>
</evidence>
<feature type="transmembrane region" description="Helical" evidence="9">
    <location>
        <begin position="12"/>
        <end position="36"/>
    </location>
</feature>
<feature type="transmembrane region" description="Helical" evidence="9">
    <location>
        <begin position="48"/>
        <end position="71"/>
    </location>
</feature>
<keyword evidence="4 8" id="KW-0297">G-protein coupled receptor</keyword>
<dbReference type="PANTHER" id="PTHR24243:SF224">
    <property type="entry name" value="G-PROTEIN COUPLED RECEPTOR 19-RELATED"/>
    <property type="match status" value="1"/>
</dbReference>
<dbReference type="AlphaFoldDB" id="A0A564ZCN7"/>
<dbReference type="InterPro" id="IPR017452">
    <property type="entry name" value="GPCR_Rhodpsn_7TM"/>
</dbReference>
<accession>A0A564ZCN7</accession>
<evidence type="ECO:0000256" key="5">
    <source>
        <dbReference type="ARBA" id="ARBA00023136"/>
    </source>
</evidence>
<dbReference type="Pfam" id="PF00001">
    <property type="entry name" value="7tm_1"/>
    <property type="match status" value="1"/>
</dbReference>
<evidence type="ECO:0000313" key="12">
    <source>
        <dbReference type="Proteomes" id="UP000321570"/>
    </source>
</evidence>
<feature type="transmembrane region" description="Helical" evidence="9">
    <location>
        <begin position="86"/>
        <end position="107"/>
    </location>
</feature>
<keyword evidence="7 8" id="KW-0807">Transducer</keyword>
<proteinExistence type="inferred from homology"/>
<dbReference type="EMBL" id="CABIJS010000710">
    <property type="protein sequence ID" value="VUZ57112.1"/>
    <property type="molecule type" value="Genomic_DNA"/>
</dbReference>
<evidence type="ECO:0000256" key="9">
    <source>
        <dbReference type="SAM" id="Phobius"/>
    </source>
</evidence>
<dbReference type="Gene3D" id="1.20.1070.10">
    <property type="entry name" value="Rhodopsin 7-helix transmembrane proteins"/>
    <property type="match status" value="2"/>
</dbReference>
<keyword evidence="12" id="KW-1185">Reference proteome</keyword>
<evidence type="ECO:0000256" key="1">
    <source>
        <dbReference type="ARBA" id="ARBA00004141"/>
    </source>
</evidence>